<keyword evidence="1" id="KW-0328">Glycosyltransferase</keyword>
<keyword evidence="5" id="KW-1185">Reference proteome</keyword>
<dbReference type="RefSeq" id="WP_134424489.1">
    <property type="nucleotide sequence ID" value="NZ_SOHA01000023.1"/>
</dbReference>
<comment type="caution">
    <text evidence="4">The sequence shown here is derived from an EMBL/GenBank/DDBJ whole genome shotgun (WGS) entry which is preliminary data.</text>
</comment>
<dbReference type="Gene3D" id="3.40.50.2000">
    <property type="entry name" value="Glycogen Phosphorylase B"/>
    <property type="match status" value="2"/>
</dbReference>
<evidence type="ECO:0000259" key="3">
    <source>
        <dbReference type="Pfam" id="PF13579"/>
    </source>
</evidence>
<sequence>MPLISSASVLSLSDRMWSHSRATELNVMKVEPMRVLIVTGHFSGEGLNPWLLDDLATAFSDAGDEVDVLVHDTKNPRAIGRNEYADSRIRLLSVGPSKIRAGSAGKLLNNVAAGWGLHNLGFRLVHDSVYDLCVYTSIGAFSWGLPARLRRKGIARRSVFVLWDFFPIHQIEIGRIRVKFLHAPMRALEARSIRNADVIAVMSPANERFLRRYHPNLKAKTIVIPPWASDALNPETFRSTPKLERFTVLFGGQLVAGRGVDVLLRAWLRIQIEGRDVDLIIAGDGPARTELMLLAERIGLTNVRFVGALPRDEYRALLRSAHVGVAITVAGVTPPSFPSKIVEYCASGVPVVVCVEPASDAGTIIEAAGAGLAAAAGDVAGLAQALDALFEEHKTGTLEVRARNARLFFEEELSVTRAVGRFHAAANCR</sequence>
<dbReference type="OrthoDB" id="3268555at2"/>
<dbReference type="AlphaFoldDB" id="A0A4Y8JX04"/>
<evidence type="ECO:0000256" key="1">
    <source>
        <dbReference type="ARBA" id="ARBA00022676"/>
    </source>
</evidence>
<protein>
    <submittedName>
        <fullName evidence="4">Glycosyltransferase</fullName>
    </submittedName>
</protein>
<evidence type="ECO:0000313" key="5">
    <source>
        <dbReference type="Proteomes" id="UP000297472"/>
    </source>
</evidence>
<dbReference type="Pfam" id="PF13692">
    <property type="entry name" value="Glyco_trans_1_4"/>
    <property type="match status" value="1"/>
</dbReference>
<dbReference type="SUPFAM" id="SSF53756">
    <property type="entry name" value="UDP-Glycosyltransferase/glycogen phosphorylase"/>
    <property type="match status" value="1"/>
</dbReference>
<dbReference type="InterPro" id="IPR028098">
    <property type="entry name" value="Glyco_trans_4-like_N"/>
</dbReference>
<keyword evidence="2 4" id="KW-0808">Transferase</keyword>
<reference evidence="4 5" key="1">
    <citation type="submission" date="2019-03" db="EMBL/GenBank/DDBJ databases">
        <title>Genomics of glacier-inhabiting Cryobacterium strains.</title>
        <authorList>
            <person name="Liu Q."/>
            <person name="Xin Y.-H."/>
        </authorList>
    </citation>
    <scope>NUCLEOTIDE SEQUENCE [LARGE SCALE GENOMIC DNA]</scope>
    <source>
        <strain evidence="4 5">TMT1-51</strain>
    </source>
</reference>
<evidence type="ECO:0000313" key="4">
    <source>
        <dbReference type="EMBL" id="TFD30221.1"/>
    </source>
</evidence>
<evidence type="ECO:0000256" key="2">
    <source>
        <dbReference type="ARBA" id="ARBA00022679"/>
    </source>
</evidence>
<dbReference type="Pfam" id="PF13579">
    <property type="entry name" value="Glyco_trans_4_4"/>
    <property type="match status" value="1"/>
</dbReference>
<accession>A0A4Y8JX04</accession>
<dbReference type="EMBL" id="SOHA01000023">
    <property type="protein sequence ID" value="TFD30221.1"/>
    <property type="molecule type" value="Genomic_DNA"/>
</dbReference>
<dbReference type="PANTHER" id="PTHR12526">
    <property type="entry name" value="GLYCOSYLTRANSFERASE"/>
    <property type="match status" value="1"/>
</dbReference>
<organism evidence="4 5">
    <name type="scientific">Cryobacterium cryoconiti</name>
    <dbReference type="NCBI Taxonomy" id="1259239"/>
    <lineage>
        <taxon>Bacteria</taxon>
        <taxon>Bacillati</taxon>
        <taxon>Actinomycetota</taxon>
        <taxon>Actinomycetes</taxon>
        <taxon>Micrococcales</taxon>
        <taxon>Microbacteriaceae</taxon>
        <taxon>Cryobacterium</taxon>
    </lineage>
</organism>
<dbReference type="CDD" id="cd03794">
    <property type="entry name" value="GT4_WbuB-like"/>
    <property type="match status" value="1"/>
</dbReference>
<name>A0A4Y8JX04_9MICO</name>
<proteinExistence type="predicted"/>
<feature type="domain" description="Glycosyltransferase subfamily 4-like N-terminal" evidence="3">
    <location>
        <begin position="54"/>
        <end position="227"/>
    </location>
</feature>
<dbReference type="Proteomes" id="UP000297472">
    <property type="component" value="Unassembled WGS sequence"/>
</dbReference>
<gene>
    <name evidence="4" type="ORF">E3T49_08410</name>
</gene>
<dbReference type="GO" id="GO:0016757">
    <property type="term" value="F:glycosyltransferase activity"/>
    <property type="evidence" value="ECO:0007669"/>
    <property type="project" value="UniProtKB-KW"/>
</dbReference>